<dbReference type="AlphaFoldDB" id="G7USN8"/>
<evidence type="ECO:0000313" key="4">
    <source>
        <dbReference type="Proteomes" id="UP000005870"/>
    </source>
</evidence>
<dbReference type="SUPFAM" id="SSF54427">
    <property type="entry name" value="NTF2-like"/>
    <property type="match status" value="1"/>
</dbReference>
<accession>G7USN8</accession>
<dbReference type="HOGENOM" id="CLU_149949_0_0_6"/>
<sequence>MATPILRPIVFFGLLWLPLASQGQAPAPPAGAAAPAVAVAAQPAVDAVDAFSAALQAGDLSAAGRWLADDVLVLESGGAERSRAQYLQGHARHDAQFLKDAQVQPKQRTARASGDLAWVGSESEVHVSRDGKPLTLLATETMVLRRTADGWRIVHIHWSSRPRR</sequence>
<evidence type="ECO:0000313" key="3">
    <source>
        <dbReference type="EMBL" id="AER57289.1"/>
    </source>
</evidence>
<dbReference type="eggNOG" id="COG4319">
    <property type="taxonomic scope" value="Bacteria"/>
</dbReference>
<proteinExistence type="predicted"/>
<feature type="signal peptide" evidence="1">
    <location>
        <begin position="1"/>
        <end position="23"/>
    </location>
</feature>
<dbReference type="Gene3D" id="3.10.450.50">
    <property type="match status" value="1"/>
</dbReference>
<dbReference type="STRING" id="1045855.DSC_13225"/>
<dbReference type="EMBL" id="CP003093">
    <property type="protein sequence ID" value="AER57289.1"/>
    <property type="molecule type" value="Genomic_DNA"/>
</dbReference>
<protein>
    <submittedName>
        <fullName evidence="3">IS3/IS911 family transposase</fullName>
    </submittedName>
</protein>
<reference evidence="3 4" key="1">
    <citation type="journal article" date="2012" name="J. Bacteriol.">
        <title>Complete Genome Sequence of the BTEX-Degrading Bacterium Pseudoxanthomonas spadix BD-a59.</title>
        <authorList>
            <person name="Lee S.H."/>
            <person name="Jin H.M."/>
            <person name="Lee H.J."/>
            <person name="Kim J.M."/>
            <person name="Jeon C.O."/>
        </authorList>
    </citation>
    <scope>NUCLEOTIDE SEQUENCE [LARGE SCALE GENOMIC DNA]</scope>
    <source>
        <strain evidence="3 4">BD-a59</strain>
    </source>
</reference>
<dbReference type="OrthoDB" id="6196903at2"/>
<name>G7USN8_PSEUP</name>
<keyword evidence="1" id="KW-0732">Signal</keyword>
<dbReference type="Proteomes" id="UP000005870">
    <property type="component" value="Chromosome"/>
</dbReference>
<gene>
    <name evidence="3" type="ordered locus">DSC_13225</name>
</gene>
<keyword evidence="4" id="KW-1185">Reference proteome</keyword>
<evidence type="ECO:0000256" key="1">
    <source>
        <dbReference type="SAM" id="SignalP"/>
    </source>
</evidence>
<dbReference type="RefSeq" id="WP_014161462.1">
    <property type="nucleotide sequence ID" value="NC_016147.2"/>
</dbReference>
<dbReference type="KEGG" id="psd:DSC_13225"/>
<dbReference type="InterPro" id="IPR032710">
    <property type="entry name" value="NTF2-like_dom_sf"/>
</dbReference>
<organism evidence="3 4">
    <name type="scientific">Pseudoxanthomonas spadix (strain BD-a59)</name>
    <dbReference type="NCBI Taxonomy" id="1045855"/>
    <lineage>
        <taxon>Bacteria</taxon>
        <taxon>Pseudomonadati</taxon>
        <taxon>Pseudomonadota</taxon>
        <taxon>Gammaproteobacteria</taxon>
        <taxon>Lysobacterales</taxon>
        <taxon>Lysobacteraceae</taxon>
        <taxon>Pseudoxanthomonas</taxon>
    </lineage>
</organism>
<dbReference type="Pfam" id="PF13474">
    <property type="entry name" value="SnoaL_3"/>
    <property type="match status" value="1"/>
</dbReference>
<dbReference type="InterPro" id="IPR037401">
    <property type="entry name" value="SnoaL-like"/>
</dbReference>
<evidence type="ECO:0000259" key="2">
    <source>
        <dbReference type="Pfam" id="PF13474"/>
    </source>
</evidence>
<feature type="domain" description="SnoaL-like" evidence="2">
    <location>
        <begin position="46"/>
        <end position="159"/>
    </location>
</feature>
<feature type="chain" id="PRO_5003504392" evidence="1">
    <location>
        <begin position="24"/>
        <end position="164"/>
    </location>
</feature>